<evidence type="ECO:0000256" key="1">
    <source>
        <dbReference type="SAM" id="Coils"/>
    </source>
</evidence>
<evidence type="ECO:0008006" key="5">
    <source>
        <dbReference type="Google" id="ProtNLM"/>
    </source>
</evidence>
<comment type="caution">
    <text evidence="3">The sequence shown here is derived from an EMBL/GenBank/DDBJ whole genome shotgun (WGS) entry which is preliminary data.</text>
</comment>
<dbReference type="EMBL" id="LCNM01000002">
    <property type="protein sequence ID" value="KKU56880.1"/>
    <property type="molecule type" value="Genomic_DNA"/>
</dbReference>
<feature type="transmembrane region" description="Helical" evidence="2">
    <location>
        <begin position="24"/>
        <end position="46"/>
    </location>
</feature>
<proteinExistence type="predicted"/>
<keyword evidence="2" id="KW-1133">Transmembrane helix</keyword>
<dbReference type="Proteomes" id="UP000034607">
    <property type="component" value="Unassembled WGS sequence"/>
</dbReference>
<evidence type="ECO:0000313" key="3">
    <source>
        <dbReference type="EMBL" id="KKU56880.1"/>
    </source>
</evidence>
<evidence type="ECO:0000256" key="2">
    <source>
        <dbReference type="SAM" id="Phobius"/>
    </source>
</evidence>
<dbReference type="InterPro" id="IPR014717">
    <property type="entry name" value="Transl_elong_EF1B/ribsomal_bS6"/>
</dbReference>
<keyword evidence="2" id="KW-0472">Membrane</keyword>
<name>A0A0G1UGP6_9BACT</name>
<sequence>MALQYKNSLARYRKYLQVVQSQPLFVASLWVILSLLLVILLVVMAIRPTLVTIGGLVGQIKQQQVLAARLDEKIRQVQKAAAELQAARPRLGVVSESLPDFPAWEGLAERWERIAGENGVGLTEVVFEGVPISGVAEEIIKGERINLPQGVKAVRFSVTVTGQYPQIRGWLATLEKTRRLVLIKRLKIIKAEDGSLTAVAEGVSGFMPASESL</sequence>
<keyword evidence="1" id="KW-0175">Coiled coil</keyword>
<reference evidence="3 4" key="1">
    <citation type="journal article" date="2015" name="Nature">
        <title>rRNA introns, odd ribosomes, and small enigmatic genomes across a large radiation of phyla.</title>
        <authorList>
            <person name="Brown C.T."/>
            <person name="Hug L.A."/>
            <person name="Thomas B.C."/>
            <person name="Sharon I."/>
            <person name="Castelle C.J."/>
            <person name="Singh A."/>
            <person name="Wilkins M.J."/>
            <person name="Williams K.H."/>
            <person name="Banfield J.F."/>
        </authorList>
    </citation>
    <scope>NUCLEOTIDE SEQUENCE [LARGE SCALE GENOMIC DNA]</scope>
</reference>
<gene>
    <name evidence="3" type="ORF">UX78_C0002G0060</name>
</gene>
<accession>A0A0G1UGP6</accession>
<dbReference type="Gene3D" id="3.30.70.60">
    <property type="match status" value="1"/>
</dbReference>
<protein>
    <recommendedName>
        <fullName evidence="5">Type IV pilus biogenesis protein PilO</fullName>
    </recommendedName>
</protein>
<dbReference type="AlphaFoldDB" id="A0A0G1UGP6"/>
<keyword evidence="2" id="KW-0812">Transmembrane</keyword>
<evidence type="ECO:0000313" key="4">
    <source>
        <dbReference type="Proteomes" id="UP000034607"/>
    </source>
</evidence>
<organism evidence="3 4">
    <name type="scientific">Candidatus Amesbacteria bacterium GW2011_GWA2_47_11</name>
    <dbReference type="NCBI Taxonomy" id="1618357"/>
    <lineage>
        <taxon>Bacteria</taxon>
        <taxon>Candidatus Amesiibacteriota</taxon>
    </lineage>
</organism>
<feature type="coiled-coil region" evidence="1">
    <location>
        <begin position="60"/>
        <end position="87"/>
    </location>
</feature>